<protein>
    <submittedName>
        <fullName evidence="3">Uncharacterized protein</fullName>
    </submittedName>
</protein>
<keyword evidence="2" id="KW-0812">Transmembrane</keyword>
<feature type="transmembrane region" description="Helical" evidence="2">
    <location>
        <begin position="665"/>
        <end position="689"/>
    </location>
</feature>
<feature type="transmembrane region" description="Helical" evidence="2">
    <location>
        <begin position="374"/>
        <end position="394"/>
    </location>
</feature>
<reference evidence="3 4" key="1">
    <citation type="journal article" date="2013" name="Curr. Biol.">
        <title>The Genome of the Foraminiferan Reticulomyxa filosa.</title>
        <authorList>
            <person name="Glockner G."/>
            <person name="Hulsmann N."/>
            <person name="Schleicher M."/>
            <person name="Noegel A.A."/>
            <person name="Eichinger L."/>
            <person name="Gallinger C."/>
            <person name="Pawlowski J."/>
            <person name="Sierra R."/>
            <person name="Euteneuer U."/>
            <person name="Pillet L."/>
            <person name="Moustafa A."/>
            <person name="Platzer M."/>
            <person name="Groth M."/>
            <person name="Szafranski K."/>
            <person name="Schliwa M."/>
        </authorList>
    </citation>
    <scope>NUCLEOTIDE SEQUENCE [LARGE SCALE GENOMIC DNA]</scope>
</reference>
<name>X6PBJ1_RETFI</name>
<feature type="transmembrane region" description="Helical" evidence="2">
    <location>
        <begin position="24"/>
        <end position="45"/>
    </location>
</feature>
<keyword evidence="2" id="KW-1133">Transmembrane helix</keyword>
<gene>
    <name evidence="3" type="ORF">RFI_01509</name>
</gene>
<feature type="transmembrane region" description="Helical" evidence="2">
    <location>
        <begin position="720"/>
        <end position="739"/>
    </location>
</feature>
<feature type="transmembrane region" description="Helical" evidence="2">
    <location>
        <begin position="130"/>
        <end position="153"/>
    </location>
</feature>
<feature type="transmembrane region" description="Helical" evidence="2">
    <location>
        <begin position="429"/>
        <end position="455"/>
    </location>
</feature>
<feature type="transmembrane region" description="Helical" evidence="2">
    <location>
        <begin position="596"/>
        <end position="616"/>
    </location>
</feature>
<feature type="transmembrane region" description="Helical" evidence="2">
    <location>
        <begin position="103"/>
        <end position="124"/>
    </location>
</feature>
<feature type="transmembrane region" description="Helical" evidence="2">
    <location>
        <begin position="300"/>
        <end position="321"/>
    </location>
</feature>
<evidence type="ECO:0000313" key="3">
    <source>
        <dbReference type="EMBL" id="ETO35556.1"/>
    </source>
</evidence>
<evidence type="ECO:0000256" key="2">
    <source>
        <dbReference type="SAM" id="Phobius"/>
    </source>
</evidence>
<comment type="caution">
    <text evidence="3">The sequence shown here is derived from an EMBL/GenBank/DDBJ whole genome shotgun (WGS) entry which is preliminary data.</text>
</comment>
<keyword evidence="2" id="KW-0472">Membrane</keyword>
<evidence type="ECO:0000256" key="1">
    <source>
        <dbReference type="SAM" id="MobiDB-lite"/>
    </source>
</evidence>
<feature type="transmembrane region" description="Helical" evidence="2">
    <location>
        <begin position="557"/>
        <end position="584"/>
    </location>
</feature>
<evidence type="ECO:0000313" key="4">
    <source>
        <dbReference type="Proteomes" id="UP000023152"/>
    </source>
</evidence>
<feature type="transmembrane region" description="Helical" evidence="2">
    <location>
        <begin position="69"/>
        <end position="91"/>
    </location>
</feature>
<organism evidence="3 4">
    <name type="scientific">Reticulomyxa filosa</name>
    <dbReference type="NCBI Taxonomy" id="46433"/>
    <lineage>
        <taxon>Eukaryota</taxon>
        <taxon>Sar</taxon>
        <taxon>Rhizaria</taxon>
        <taxon>Retaria</taxon>
        <taxon>Foraminifera</taxon>
        <taxon>Monothalamids</taxon>
        <taxon>Reticulomyxidae</taxon>
        <taxon>Reticulomyxa</taxon>
    </lineage>
</organism>
<feature type="transmembrane region" description="Helical" evidence="2">
    <location>
        <begin position="401"/>
        <end position="423"/>
    </location>
</feature>
<feature type="region of interest" description="Disordered" evidence="1">
    <location>
        <begin position="218"/>
        <end position="285"/>
    </location>
</feature>
<dbReference type="EMBL" id="ASPP01001515">
    <property type="protein sequence ID" value="ETO35556.1"/>
    <property type="molecule type" value="Genomic_DNA"/>
</dbReference>
<proteinExistence type="predicted"/>
<sequence length="773" mass="90726">MFIIQTCFIIVYSAYRQFVYGRPYFTTCIFLIGGAMFWVSGYLLLFPPNNVFSKLSKSSYGMMYPASNILPYQTIVHIGLFMLGSLSYWKARNLLGFCMSKMGCFYLIWHSGAHLFLSIYHFYVHGWQQHYVHTFAIVFNLWFLVPAIIGYYYTTKEKVESHQISFHYKYPIISINYLFFERQDIEMKSKKTAHKNKARYLKAVQKSSELNFVSNRKLEHESDSDDNDDGDDDNLDNNDNDESIEMQPLKSNVSRWEEDESKDAECDRGRRGKEMKRNKEEEEEEEECLVDKQQQYWCTIIYICVFAEMLWFILYMLLVLIHHWTALRNSFEGHALQFTPQHGVAFGESRVFFFLWDDVASGCDWKPNMPLSEWFSGTTFFFFFATYTYVYVCIQRMKKKGYVVSFTMVFHRAFLTCVVYNIIYDCNYINVLYIAFGSTLMCLGLNASYLLYIVVNMESKGFPLMSALLMSLEMCIEVATLYATYQLVRLCPPPPRLKHIEQLRPRLSTFQFAEWTCHWPRSLSWCVNAHATGNGDPRQGHVFVVTNGITEQGKRGAYFISLGSVLLLASMLVETMLLCSVYIWHISRNEDMVMDWNILNDLVLWGLHACAIFVYMTIQSAQFPDSYARTCALGERIQLAGMLFSLLQMYYVVRHDTNRTHRHWTTWDLMAVVFCGLKFFWYAMVWFGFGRLQDIRPFRVSTVPHQLETEAMLKTRNKCLYYIVAYAALLFFYMVACLLQSEWNGDLISLNMISPSHSTFRFYTHICIRVYVL</sequence>
<accession>X6PBJ1</accession>
<dbReference type="AlphaFoldDB" id="X6PBJ1"/>
<feature type="compositionally biased region" description="Acidic residues" evidence="1">
    <location>
        <begin position="222"/>
        <end position="244"/>
    </location>
</feature>
<feature type="transmembrane region" description="Helical" evidence="2">
    <location>
        <begin position="467"/>
        <end position="488"/>
    </location>
</feature>
<keyword evidence="4" id="KW-1185">Reference proteome</keyword>
<dbReference type="Proteomes" id="UP000023152">
    <property type="component" value="Unassembled WGS sequence"/>
</dbReference>